<proteinExistence type="predicted"/>
<evidence type="ECO:0000313" key="2">
    <source>
        <dbReference type="EMBL" id="GCB82251.1"/>
    </source>
</evidence>
<comment type="caution">
    <text evidence="2">The sequence shown here is derived from an EMBL/GenBank/DDBJ whole genome shotgun (WGS) entry which is preliminary data.</text>
</comment>
<accession>A0A401QA61</accession>
<gene>
    <name evidence="2" type="ORF">scyTo_0021568</name>
</gene>
<dbReference type="OrthoDB" id="10580889at2759"/>
<dbReference type="AlphaFoldDB" id="A0A401QA61"/>
<feature type="region of interest" description="Disordered" evidence="1">
    <location>
        <begin position="95"/>
        <end position="115"/>
    </location>
</feature>
<evidence type="ECO:0000313" key="3">
    <source>
        <dbReference type="Proteomes" id="UP000288216"/>
    </source>
</evidence>
<organism evidence="2 3">
    <name type="scientific">Scyliorhinus torazame</name>
    <name type="common">Cloudy catshark</name>
    <name type="synonym">Catulus torazame</name>
    <dbReference type="NCBI Taxonomy" id="75743"/>
    <lineage>
        <taxon>Eukaryota</taxon>
        <taxon>Metazoa</taxon>
        <taxon>Chordata</taxon>
        <taxon>Craniata</taxon>
        <taxon>Vertebrata</taxon>
        <taxon>Chondrichthyes</taxon>
        <taxon>Elasmobranchii</taxon>
        <taxon>Galeomorphii</taxon>
        <taxon>Galeoidea</taxon>
        <taxon>Carcharhiniformes</taxon>
        <taxon>Scyliorhinidae</taxon>
        <taxon>Scyliorhinus</taxon>
    </lineage>
</organism>
<dbReference type="EMBL" id="BFAA01019360">
    <property type="protein sequence ID" value="GCB82251.1"/>
    <property type="molecule type" value="Genomic_DNA"/>
</dbReference>
<sequence length="155" mass="16791">MGCTSSITTVQFAHQHPDVQINVIEPSTVTAMHGDTPSSGISVTQSSICKTSDVLKVTDIEKYGQCHSAIGQLVEPNRMFNEAWQLPSGCGKDEIGLPKRSQSAKSSSSEHGYCSYSKRTTTWAIGIDSKQDEKVMEIGPLLQSEQLDSLSLKEA</sequence>
<name>A0A401QA61_SCYTO</name>
<dbReference type="Proteomes" id="UP000288216">
    <property type="component" value="Unassembled WGS sequence"/>
</dbReference>
<evidence type="ECO:0000256" key="1">
    <source>
        <dbReference type="SAM" id="MobiDB-lite"/>
    </source>
</evidence>
<feature type="compositionally biased region" description="Low complexity" evidence="1">
    <location>
        <begin position="101"/>
        <end position="115"/>
    </location>
</feature>
<reference evidence="2 3" key="1">
    <citation type="journal article" date="2018" name="Nat. Ecol. Evol.">
        <title>Shark genomes provide insights into elasmobranch evolution and the origin of vertebrates.</title>
        <authorList>
            <person name="Hara Y"/>
            <person name="Yamaguchi K"/>
            <person name="Onimaru K"/>
            <person name="Kadota M"/>
            <person name="Koyanagi M"/>
            <person name="Keeley SD"/>
            <person name="Tatsumi K"/>
            <person name="Tanaka K"/>
            <person name="Motone F"/>
            <person name="Kageyama Y"/>
            <person name="Nozu R"/>
            <person name="Adachi N"/>
            <person name="Nishimura O"/>
            <person name="Nakagawa R"/>
            <person name="Tanegashima C"/>
            <person name="Kiyatake I"/>
            <person name="Matsumoto R"/>
            <person name="Murakumo K"/>
            <person name="Nishida K"/>
            <person name="Terakita A"/>
            <person name="Kuratani S"/>
            <person name="Sato K"/>
            <person name="Hyodo S Kuraku.S."/>
        </authorList>
    </citation>
    <scope>NUCLEOTIDE SEQUENCE [LARGE SCALE GENOMIC DNA]</scope>
</reference>
<protein>
    <submittedName>
        <fullName evidence="2">Uncharacterized protein</fullName>
    </submittedName>
</protein>
<keyword evidence="3" id="KW-1185">Reference proteome</keyword>